<proteinExistence type="predicted"/>
<sequence>MPPSESDSATSQEQQRFPFAITAVAPDGSGNWDYDCRITIFDGRNRIQGGGNGRVNLDLRKGLYVVRLVSAGSMTEKVIVHEGPTDLDIKGPVRSSALPASDTRDHHEYYIGPARQFSRESTTDAPPSSAGSCRLMIMFRTRDMEENGAFAGVDLGSLQTPDGDVVTSFQDEDLARDPGAGWAIFSACLKPGPYLLINEENADQIVMPIHLFSGWDNLMFVPVDMTRGGGREEKSPRVNLSRASLDMVAHDRGFEPDDGFSQKIDASVQVLGKRFGAIPENIRTAAINGKFDHPLAGLIGACAHFLRDEPDPNLEAAMLRNLWSLMPGSPDVIGLFFLSLRRKDSQRPTDLAALLAAAEAAFGKSIAALLPLATPPMLRPTLDAIIALSQELPDLIAARSWLETASISDYAAGPWGVFDGSPMVSLVVSAQRSVQAPLSHQKLYPIVKSVFSLTLDLARRADWAISKDATIKSIAESPLALELGRTQLGAKLQELQVQFFPDLIGANDTVSDVVSKIRDQSDNIMHIGVSSSLPQWLLDMAQDVVAQEDIDSMARDLARRAQVPIRVAASALQLAKGSKSTSDGTAPTLEAGA</sequence>
<gene>
    <name evidence="1" type="ORF">PY650_26675</name>
</gene>
<keyword evidence="2" id="KW-1185">Reference proteome</keyword>
<name>A0ABT7KLY0_9HYPH</name>
<dbReference type="RefSeq" id="WP_285882600.1">
    <property type="nucleotide sequence ID" value="NZ_JARFYN010000045.1"/>
</dbReference>
<evidence type="ECO:0000313" key="1">
    <source>
        <dbReference type="EMBL" id="MDL2409157.1"/>
    </source>
</evidence>
<organism evidence="1 2">
    <name type="scientific">Rhizobium calliandrae</name>
    <dbReference type="NCBI Taxonomy" id="1312182"/>
    <lineage>
        <taxon>Bacteria</taxon>
        <taxon>Pseudomonadati</taxon>
        <taxon>Pseudomonadota</taxon>
        <taxon>Alphaproteobacteria</taxon>
        <taxon>Hyphomicrobiales</taxon>
        <taxon>Rhizobiaceae</taxon>
        <taxon>Rhizobium/Agrobacterium group</taxon>
        <taxon>Rhizobium</taxon>
    </lineage>
</organism>
<accession>A0ABT7KLY0</accession>
<reference evidence="1" key="1">
    <citation type="submission" date="2023-06" db="EMBL/GenBank/DDBJ databases">
        <title>Phylogenetic Diversity of Rhizobium strains.</title>
        <authorList>
            <person name="Moura F.T."/>
            <person name="Helene L.C.F."/>
            <person name="Hungria M."/>
        </authorList>
    </citation>
    <scope>NUCLEOTIDE SEQUENCE</scope>
    <source>
        <strain evidence="1">CCGE524</strain>
    </source>
</reference>
<dbReference type="Proteomes" id="UP001172630">
    <property type="component" value="Unassembled WGS sequence"/>
</dbReference>
<evidence type="ECO:0000313" key="2">
    <source>
        <dbReference type="Proteomes" id="UP001172630"/>
    </source>
</evidence>
<dbReference type="EMBL" id="JARFYN010000045">
    <property type="protein sequence ID" value="MDL2409157.1"/>
    <property type="molecule type" value="Genomic_DNA"/>
</dbReference>
<protein>
    <submittedName>
        <fullName evidence="1">Uncharacterized protein</fullName>
    </submittedName>
</protein>
<comment type="caution">
    <text evidence="1">The sequence shown here is derived from an EMBL/GenBank/DDBJ whole genome shotgun (WGS) entry which is preliminary data.</text>
</comment>